<dbReference type="EMBL" id="LR796548">
    <property type="protein sequence ID" value="CAB4150646.1"/>
    <property type="molecule type" value="Genomic_DNA"/>
</dbReference>
<name>A0A6J5RI82_9CAUD</name>
<evidence type="ECO:0000313" key="9">
    <source>
        <dbReference type="EMBL" id="CAB4216255.1"/>
    </source>
</evidence>
<dbReference type="EMBL" id="LR797492">
    <property type="protein sequence ID" value="CAB4219898.1"/>
    <property type="molecule type" value="Genomic_DNA"/>
</dbReference>
<dbReference type="EMBL" id="LR797434">
    <property type="protein sequence ID" value="CAB4216255.1"/>
    <property type="molecule type" value="Genomic_DNA"/>
</dbReference>
<accession>A0A6J5RI82</accession>
<evidence type="ECO:0000313" key="8">
    <source>
        <dbReference type="EMBL" id="CAB4192005.1"/>
    </source>
</evidence>
<evidence type="ECO:0000313" key="5">
    <source>
        <dbReference type="EMBL" id="CAB4174605.1"/>
    </source>
</evidence>
<gene>
    <name evidence="6" type="ORF">UFOVP1031_116</name>
    <name evidence="7" type="ORF">UFOVP1172_19</name>
    <name evidence="8" type="ORF">UFOVP1240_81</name>
    <name evidence="9" type="ORF">UFOVP1486_138</name>
    <name evidence="11" type="ORF">UFOVP1578_31</name>
    <name evidence="10" type="ORF">UFOVP1630_23</name>
    <name evidence="1" type="ORF">UFOVP288_98</name>
    <name evidence="2" type="ORF">UFOVP483_98</name>
    <name evidence="3" type="ORF">UFOVP573_17</name>
    <name evidence="4" type="ORF">UFOVP769_98</name>
    <name evidence="5" type="ORF">UFOVP962_66</name>
</gene>
<protein>
    <submittedName>
        <fullName evidence="8">Uncharacterized protein</fullName>
    </submittedName>
</protein>
<proteinExistence type="predicted"/>
<dbReference type="EMBL" id="LR797180">
    <property type="protein sequence ID" value="CAB4192005.1"/>
    <property type="molecule type" value="Genomic_DNA"/>
</dbReference>
<dbReference type="EMBL" id="LR796461">
    <property type="protein sequence ID" value="CAB4146136.1"/>
    <property type="molecule type" value="Genomic_DNA"/>
</dbReference>
<dbReference type="EMBL" id="LR797130">
    <property type="protein sequence ID" value="CAB4188355.1"/>
    <property type="molecule type" value="Genomic_DNA"/>
</dbReference>
<evidence type="ECO:0000313" key="11">
    <source>
        <dbReference type="EMBL" id="CAB5230591.1"/>
    </source>
</evidence>
<reference evidence="8" key="1">
    <citation type="submission" date="2020-05" db="EMBL/GenBank/DDBJ databases">
        <authorList>
            <person name="Chiriac C."/>
            <person name="Salcher M."/>
            <person name="Ghai R."/>
            <person name="Kavagutti S V."/>
        </authorList>
    </citation>
    <scope>NUCLEOTIDE SEQUENCE</scope>
</reference>
<dbReference type="EMBL" id="LR796980">
    <property type="protein sequence ID" value="CAB4179479.1"/>
    <property type="molecule type" value="Genomic_DNA"/>
</dbReference>
<dbReference type="EMBL" id="LR796305">
    <property type="protein sequence ID" value="CAB4135716.1"/>
    <property type="molecule type" value="Genomic_DNA"/>
</dbReference>
<evidence type="ECO:0000313" key="10">
    <source>
        <dbReference type="EMBL" id="CAB4219898.1"/>
    </source>
</evidence>
<evidence type="ECO:0000313" key="7">
    <source>
        <dbReference type="EMBL" id="CAB4188355.1"/>
    </source>
</evidence>
<dbReference type="EMBL" id="LR796709">
    <property type="protein sequence ID" value="CAB4161584.1"/>
    <property type="molecule type" value="Genomic_DNA"/>
</dbReference>
<dbReference type="EMBL" id="LR796917">
    <property type="protein sequence ID" value="CAB4174605.1"/>
    <property type="molecule type" value="Genomic_DNA"/>
</dbReference>
<evidence type="ECO:0000313" key="3">
    <source>
        <dbReference type="EMBL" id="CAB4150646.1"/>
    </source>
</evidence>
<evidence type="ECO:0000313" key="2">
    <source>
        <dbReference type="EMBL" id="CAB4146136.1"/>
    </source>
</evidence>
<organism evidence="8">
    <name type="scientific">uncultured Caudovirales phage</name>
    <dbReference type="NCBI Taxonomy" id="2100421"/>
    <lineage>
        <taxon>Viruses</taxon>
        <taxon>Duplodnaviria</taxon>
        <taxon>Heunggongvirae</taxon>
        <taxon>Uroviricota</taxon>
        <taxon>Caudoviricetes</taxon>
        <taxon>Peduoviridae</taxon>
        <taxon>Maltschvirus</taxon>
        <taxon>Maltschvirus maltsch</taxon>
    </lineage>
</organism>
<evidence type="ECO:0000313" key="6">
    <source>
        <dbReference type="EMBL" id="CAB4179479.1"/>
    </source>
</evidence>
<evidence type="ECO:0000313" key="4">
    <source>
        <dbReference type="EMBL" id="CAB4161584.1"/>
    </source>
</evidence>
<sequence>MATRKVPKKFEAKKDAKTEAQLLIQATVNSAYSLLIPCRGEEFIYVRNPVTGKISHFETKKPEFFEFIKELTLLGLGEKLEKDFTDLVHNNNHNWVKVLDQLRESNAFKLEQV</sequence>
<dbReference type="EMBL" id="LR798423">
    <property type="protein sequence ID" value="CAB5230591.1"/>
    <property type="molecule type" value="Genomic_DNA"/>
</dbReference>
<evidence type="ECO:0000313" key="1">
    <source>
        <dbReference type="EMBL" id="CAB4135716.1"/>
    </source>
</evidence>